<evidence type="ECO:0000313" key="2">
    <source>
        <dbReference type="EMBL" id="MDH6218371.1"/>
    </source>
</evidence>
<sequence length="316" mass="33228">MRIRATVAAVSGALALSALVVPAAHADGSPLGKDQLVKAAQTVREAADGASAAGKSGVSASAAADTGTPYALNVAFSNVKINKGKPIVAGVSGHVSVPVTYTVTHDEGLDLNAPDIWVDVEIYRGSYDDPDNYLIGDDWPVCTAATTTTSTCKGTIDVYPTIDLFGNADATSWKADGYVIDWNDQDPLDDDIDLSKVGFGAQDKVGSTKLQRFSKLTVNAAPEPVKKGKTVTVTGKLTRANWDDLKYHGYATQKVVLQFRKKTSSTYTNVKGIKTTSTGTLKTTTKATVDGYYRFVFAGTATTPAVSAAGDYVDVK</sequence>
<gene>
    <name evidence="2" type="ORF">M2283_005703</name>
</gene>
<feature type="chain" id="PRO_5047216824" description="Calcium-binding protein" evidence="1">
    <location>
        <begin position="27"/>
        <end position="316"/>
    </location>
</feature>
<dbReference type="EMBL" id="JARXVH010000009">
    <property type="protein sequence ID" value="MDH6218371.1"/>
    <property type="molecule type" value="Genomic_DNA"/>
</dbReference>
<comment type="caution">
    <text evidence="2">The sequence shown here is derived from an EMBL/GenBank/DDBJ whole genome shotgun (WGS) entry which is preliminary data.</text>
</comment>
<dbReference type="Proteomes" id="UP001160499">
    <property type="component" value="Unassembled WGS sequence"/>
</dbReference>
<keyword evidence="3" id="KW-1185">Reference proteome</keyword>
<evidence type="ECO:0000256" key="1">
    <source>
        <dbReference type="SAM" id="SignalP"/>
    </source>
</evidence>
<organism evidence="2 3">
    <name type="scientific">Streptomyces pseudovenezuelae</name>
    <dbReference type="NCBI Taxonomy" id="67350"/>
    <lineage>
        <taxon>Bacteria</taxon>
        <taxon>Bacillati</taxon>
        <taxon>Actinomycetota</taxon>
        <taxon>Actinomycetes</taxon>
        <taxon>Kitasatosporales</taxon>
        <taxon>Streptomycetaceae</taxon>
        <taxon>Streptomyces</taxon>
        <taxon>Streptomyces aurantiacus group</taxon>
    </lineage>
</organism>
<name>A0ABT6LQ06_9ACTN</name>
<evidence type="ECO:0000313" key="3">
    <source>
        <dbReference type="Proteomes" id="UP001160499"/>
    </source>
</evidence>
<proteinExistence type="predicted"/>
<evidence type="ECO:0008006" key="4">
    <source>
        <dbReference type="Google" id="ProtNLM"/>
    </source>
</evidence>
<keyword evidence="1" id="KW-0732">Signal</keyword>
<reference evidence="2 3" key="1">
    <citation type="submission" date="2023-04" db="EMBL/GenBank/DDBJ databases">
        <title>Forest soil microbial communities from Buena Vista Peninsula, Colon Province, Panama.</title>
        <authorList>
            <person name="Bouskill N."/>
        </authorList>
    </citation>
    <scope>NUCLEOTIDE SEQUENCE [LARGE SCALE GENOMIC DNA]</scope>
    <source>
        <strain evidence="2 3">GGS1</strain>
    </source>
</reference>
<protein>
    <recommendedName>
        <fullName evidence="4">Calcium-binding protein</fullName>
    </recommendedName>
</protein>
<feature type="signal peptide" evidence="1">
    <location>
        <begin position="1"/>
        <end position="26"/>
    </location>
</feature>
<accession>A0ABT6LQ06</accession>
<dbReference type="RefSeq" id="WP_280879245.1">
    <property type="nucleotide sequence ID" value="NZ_JARXVH010000009.1"/>
</dbReference>